<dbReference type="AlphaFoldDB" id="A0A0D3FQY0"/>
<evidence type="ECO:0000256" key="1">
    <source>
        <dbReference type="ARBA" id="ARBA00022729"/>
    </source>
</evidence>
<dbReference type="Proteomes" id="UP000026960">
    <property type="component" value="Chromosome 3"/>
</dbReference>
<dbReference type="Pfam" id="PF04043">
    <property type="entry name" value="PMEI"/>
    <property type="match status" value="1"/>
</dbReference>
<accession>A0A0D3FQY0</accession>
<dbReference type="STRING" id="65489.A0A0D3FQY0"/>
<dbReference type="FunFam" id="1.20.140.40:FF:000029">
    <property type="entry name" value="Os03g0830800 protein"/>
    <property type="match status" value="1"/>
</dbReference>
<evidence type="ECO:0000313" key="5">
    <source>
        <dbReference type="Proteomes" id="UP000026960"/>
    </source>
</evidence>
<proteinExistence type="predicted"/>
<feature type="chain" id="PRO_5002261857" description="Pectinesterase inhibitor domain-containing protein" evidence="2">
    <location>
        <begin position="25"/>
        <end position="181"/>
    </location>
</feature>
<reference evidence="4" key="2">
    <citation type="submission" date="2015-03" db="UniProtKB">
        <authorList>
            <consortium name="EnsemblPlants"/>
        </authorList>
    </citation>
    <scope>IDENTIFICATION</scope>
</reference>
<dbReference type="EnsemblPlants" id="OBART03G39710.1">
    <property type="protein sequence ID" value="OBART03G39710.1"/>
    <property type="gene ID" value="OBART03G39710"/>
</dbReference>
<evidence type="ECO:0000256" key="2">
    <source>
        <dbReference type="SAM" id="SignalP"/>
    </source>
</evidence>
<feature type="domain" description="Pectinesterase inhibitor" evidence="3">
    <location>
        <begin position="24"/>
        <end position="172"/>
    </location>
</feature>
<dbReference type="PANTHER" id="PTHR31080">
    <property type="entry name" value="PECTINESTERASE INHIBITOR-LIKE"/>
    <property type="match status" value="1"/>
</dbReference>
<sequence>MAAASLRLVVVAAAVAISLRGAAAAAVTVEDACRHTRHEAYCVKALSARPESRAAALDMPALAEAALSMAADGGAAATSFVRNLAKMPGGMPPECLEGCVAKFQEAVAELRRSEAAMEVRHDAAGAKAWVTEARADGETCMDECRMTEGGAAPEIADRIDELAKLCSTALALTDVSMSKHP</sequence>
<evidence type="ECO:0000259" key="3">
    <source>
        <dbReference type="SMART" id="SM00856"/>
    </source>
</evidence>
<dbReference type="Gramene" id="OBART03G39710.1">
    <property type="protein sequence ID" value="OBART03G39710.1"/>
    <property type="gene ID" value="OBART03G39710"/>
</dbReference>
<protein>
    <recommendedName>
        <fullName evidence="3">Pectinesterase inhibitor domain-containing protein</fullName>
    </recommendedName>
</protein>
<evidence type="ECO:0000313" key="4">
    <source>
        <dbReference type="EnsemblPlants" id="OBART03G39710.1"/>
    </source>
</evidence>
<dbReference type="GO" id="GO:0004857">
    <property type="term" value="F:enzyme inhibitor activity"/>
    <property type="evidence" value="ECO:0007669"/>
    <property type="project" value="InterPro"/>
</dbReference>
<dbReference type="CDD" id="cd15801">
    <property type="entry name" value="PMEI-like_1"/>
    <property type="match status" value="1"/>
</dbReference>
<keyword evidence="5" id="KW-1185">Reference proteome</keyword>
<keyword evidence="1 2" id="KW-0732">Signal</keyword>
<dbReference type="InterPro" id="IPR006501">
    <property type="entry name" value="Pectinesterase_inhib_dom"/>
</dbReference>
<dbReference type="eggNOG" id="ENOG502R2I0">
    <property type="taxonomic scope" value="Eukaryota"/>
</dbReference>
<dbReference type="PaxDb" id="65489-OBART03G39710.1"/>
<dbReference type="SUPFAM" id="SSF101148">
    <property type="entry name" value="Plant invertase/pectin methylesterase inhibitor"/>
    <property type="match status" value="1"/>
</dbReference>
<dbReference type="InterPro" id="IPR051955">
    <property type="entry name" value="PME_Inhibitor"/>
</dbReference>
<dbReference type="HOGENOM" id="CLU_1491272_0_0_1"/>
<feature type="signal peptide" evidence="2">
    <location>
        <begin position="1"/>
        <end position="24"/>
    </location>
</feature>
<dbReference type="NCBIfam" id="TIGR01614">
    <property type="entry name" value="PME_inhib"/>
    <property type="match status" value="1"/>
</dbReference>
<organism evidence="4">
    <name type="scientific">Oryza barthii</name>
    <dbReference type="NCBI Taxonomy" id="65489"/>
    <lineage>
        <taxon>Eukaryota</taxon>
        <taxon>Viridiplantae</taxon>
        <taxon>Streptophyta</taxon>
        <taxon>Embryophyta</taxon>
        <taxon>Tracheophyta</taxon>
        <taxon>Spermatophyta</taxon>
        <taxon>Magnoliopsida</taxon>
        <taxon>Liliopsida</taxon>
        <taxon>Poales</taxon>
        <taxon>Poaceae</taxon>
        <taxon>BOP clade</taxon>
        <taxon>Oryzoideae</taxon>
        <taxon>Oryzeae</taxon>
        <taxon>Oryzinae</taxon>
        <taxon>Oryza</taxon>
    </lineage>
</organism>
<reference evidence="4" key="1">
    <citation type="journal article" date="2009" name="Rice">
        <title>De Novo Next Generation Sequencing of Plant Genomes.</title>
        <authorList>
            <person name="Rounsley S."/>
            <person name="Marri P.R."/>
            <person name="Yu Y."/>
            <person name="He R."/>
            <person name="Sisneros N."/>
            <person name="Goicoechea J.L."/>
            <person name="Lee S.J."/>
            <person name="Angelova A."/>
            <person name="Kudrna D."/>
            <person name="Luo M."/>
            <person name="Affourtit J."/>
            <person name="Desany B."/>
            <person name="Knight J."/>
            <person name="Niazi F."/>
            <person name="Egholm M."/>
            <person name="Wing R.A."/>
        </authorList>
    </citation>
    <scope>NUCLEOTIDE SEQUENCE [LARGE SCALE GENOMIC DNA]</scope>
    <source>
        <strain evidence="4">cv. IRGC 105608</strain>
    </source>
</reference>
<dbReference type="PANTHER" id="PTHR31080:SF298">
    <property type="entry name" value="EXPRESSED PROTEIN"/>
    <property type="match status" value="1"/>
</dbReference>
<dbReference type="InterPro" id="IPR035513">
    <property type="entry name" value="Invertase/methylesterase_inhib"/>
</dbReference>
<dbReference type="SMART" id="SM00856">
    <property type="entry name" value="PMEI"/>
    <property type="match status" value="1"/>
</dbReference>
<name>A0A0D3FQY0_9ORYZ</name>
<dbReference type="Gene3D" id="1.20.140.40">
    <property type="entry name" value="Invertase/pectin methylesterase inhibitor family protein"/>
    <property type="match status" value="1"/>
</dbReference>